<dbReference type="Proteomes" id="UP001485043">
    <property type="component" value="Unassembled WGS sequence"/>
</dbReference>
<feature type="compositionally biased region" description="Basic and acidic residues" evidence="1">
    <location>
        <begin position="144"/>
        <end position="163"/>
    </location>
</feature>
<feature type="region of interest" description="Disordered" evidence="1">
    <location>
        <begin position="354"/>
        <end position="390"/>
    </location>
</feature>
<evidence type="ECO:0000313" key="2">
    <source>
        <dbReference type="EMBL" id="KAK9864476.1"/>
    </source>
</evidence>
<evidence type="ECO:0000256" key="1">
    <source>
        <dbReference type="SAM" id="MobiDB-lite"/>
    </source>
</evidence>
<feature type="compositionally biased region" description="Basic and acidic residues" evidence="1">
    <location>
        <begin position="793"/>
        <end position="803"/>
    </location>
</feature>
<comment type="caution">
    <text evidence="2">The sequence shown here is derived from an EMBL/GenBank/DDBJ whole genome shotgun (WGS) entry which is preliminary data.</text>
</comment>
<dbReference type="AlphaFoldDB" id="A0AAW1T409"/>
<feature type="region of interest" description="Disordered" evidence="1">
    <location>
        <begin position="691"/>
        <end position="711"/>
    </location>
</feature>
<organism evidence="2 3">
    <name type="scientific">Apatococcus fuscideae</name>
    <dbReference type="NCBI Taxonomy" id="2026836"/>
    <lineage>
        <taxon>Eukaryota</taxon>
        <taxon>Viridiplantae</taxon>
        <taxon>Chlorophyta</taxon>
        <taxon>core chlorophytes</taxon>
        <taxon>Trebouxiophyceae</taxon>
        <taxon>Chlorellales</taxon>
        <taxon>Chlorellaceae</taxon>
        <taxon>Apatococcus</taxon>
    </lineage>
</organism>
<feature type="region of interest" description="Disordered" evidence="1">
    <location>
        <begin position="190"/>
        <end position="218"/>
    </location>
</feature>
<dbReference type="EMBL" id="JALJOV010000348">
    <property type="protein sequence ID" value="KAK9864476.1"/>
    <property type="molecule type" value="Genomic_DNA"/>
</dbReference>
<name>A0AAW1T409_9CHLO</name>
<gene>
    <name evidence="2" type="ORF">WJX84_001076</name>
</gene>
<feature type="compositionally biased region" description="Basic residues" evidence="1">
    <location>
        <begin position="209"/>
        <end position="218"/>
    </location>
</feature>
<sequence>MSSLQEQPSETACIPFSLSCRPVQQKPDEDFLTAEDLSKYSAWPRDVAGAVMGDLSSFLQMHPSTTGSEKIDGTASFAEPATRMASDSAPTQKQPAGSGLFRAEQQARESRLQDTSDNPFRQHPEVHQPPSKPLPDQQQIHPPLLKESDGKGRPRTGTIREDRALSNLAPVNAANGNACQHSCLSGQGQFSVKTADKDQRQKSTATRGRGGRKSRAKKYSTLSRADHAFYLENFGQELSAEFAYTLNGIQCQLPKEREAWMEAAWNRHTSGEHQHYMQSHLSIAKQLKAEAAFKREKLKRRPRYWRLHGLYQGSEGHHRQASVLQHVSCLQRSGHAPHMPPLQTGAEILLDTQYLPAEGPPDPPADPQATLPDCKQDSQKPPTTASLPLDEDRAGRLLATQHRATFVASASALTTLLTLSADSGSSWQLPVHVHQRAASVGVVGSTGQSGTPSQPLVTLEKPLGLMPPAGDLRGAHAHFYKAALLAKCAAVRTSPSLDDSYLMLGRAAFTSDSVGPPPHQHIGCSNDKTPAFMPMDTDVGGPGPSLQGRQDAATSKEGHGNVFTHGDLPIPSNTEAVSSDAPAESRLQQVMATRLSSLIIPDSGTDSDITATARRSQQVAASGCQPMLPGDSAGINLPAVPAQTPDEAAMTTGGGMSFDRAVNHSMDMEPCRSKLADANHNTASLASQCEATNAAPPEPAPHFQSCHDFPKLPSAEDVTAASTTDGMANSSCQARGTGADQLLSTDQGPIHSQVAGSAMDVPDAGPDAVNIPGEGQEAPTARDHSAASAERQLSGRDQQHADGARPGPKPNARPCETRYDLWQLRGSRLVVRSHVRAASSQGGLDSGKGLVVRARPHYVGQESKERTLPHQALQDWGSTYLHPGSDLMVGHVDVASNVLQEGYRTPALGFALGQASSICEILLNCSFPCF</sequence>
<accession>A0AAW1T409</accession>
<feature type="region of interest" description="Disordered" evidence="1">
    <location>
        <begin position="61"/>
        <end position="163"/>
    </location>
</feature>
<reference evidence="2 3" key="1">
    <citation type="journal article" date="2024" name="Nat. Commun.">
        <title>Phylogenomics reveals the evolutionary origins of lichenization in chlorophyte algae.</title>
        <authorList>
            <person name="Puginier C."/>
            <person name="Libourel C."/>
            <person name="Otte J."/>
            <person name="Skaloud P."/>
            <person name="Haon M."/>
            <person name="Grisel S."/>
            <person name="Petersen M."/>
            <person name="Berrin J.G."/>
            <person name="Delaux P.M."/>
            <person name="Dal Grande F."/>
            <person name="Keller J."/>
        </authorList>
    </citation>
    <scope>NUCLEOTIDE SEQUENCE [LARGE SCALE GENOMIC DNA]</scope>
    <source>
        <strain evidence="2 3">SAG 2523</strain>
    </source>
</reference>
<protein>
    <submittedName>
        <fullName evidence="2">Uncharacterized protein</fullName>
    </submittedName>
</protein>
<feature type="compositionally biased region" description="Basic and acidic residues" evidence="1">
    <location>
        <begin position="105"/>
        <end position="126"/>
    </location>
</feature>
<keyword evidence="3" id="KW-1185">Reference proteome</keyword>
<feature type="region of interest" description="Disordered" evidence="1">
    <location>
        <begin position="752"/>
        <end position="815"/>
    </location>
</feature>
<proteinExistence type="predicted"/>
<evidence type="ECO:0000313" key="3">
    <source>
        <dbReference type="Proteomes" id="UP001485043"/>
    </source>
</evidence>